<dbReference type="PRINTS" id="PR01035">
    <property type="entry name" value="TCRTETA"/>
</dbReference>
<feature type="transmembrane region" description="Helical" evidence="8">
    <location>
        <begin position="100"/>
        <end position="124"/>
    </location>
</feature>
<dbReference type="Gene3D" id="1.20.1250.20">
    <property type="entry name" value="MFS general substrate transporter like domains"/>
    <property type="match status" value="1"/>
</dbReference>
<feature type="region of interest" description="Disordered" evidence="7">
    <location>
        <begin position="448"/>
        <end position="469"/>
    </location>
</feature>
<feature type="transmembrane region" description="Helical" evidence="8">
    <location>
        <begin position="267"/>
        <end position="285"/>
    </location>
</feature>
<feature type="transmembrane region" description="Helical" evidence="8">
    <location>
        <begin position="291"/>
        <end position="316"/>
    </location>
</feature>
<gene>
    <name evidence="10" type="ORF">E6H00_17075</name>
</gene>
<comment type="caution">
    <text evidence="10">The sequence shown here is derived from an EMBL/GenBank/DDBJ whole genome shotgun (WGS) entry which is preliminary data.</text>
</comment>
<keyword evidence="4 8" id="KW-0812">Transmembrane</keyword>
<keyword evidence="6 8" id="KW-0472">Membrane</keyword>
<dbReference type="EMBL" id="VBAK01000170">
    <property type="protein sequence ID" value="TMI86979.1"/>
    <property type="molecule type" value="Genomic_DNA"/>
</dbReference>
<evidence type="ECO:0000256" key="7">
    <source>
        <dbReference type="SAM" id="MobiDB-lite"/>
    </source>
</evidence>
<dbReference type="InterPro" id="IPR050171">
    <property type="entry name" value="MFS_Transporters"/>
</dbReference>
<comment type="subcellular location">
    <subcellularLocation>
        <location evidence="1">Cell membrane</location>
        <topology evidence="1">Multi-pass membrane protein</topology>
    </subcellularLocation>
</comment>
<dbReference type="GO" id="GO:0022857">
    <property type="term" value="F:transmembrane transporter activity"/>
    <property type="evidence" value="ECO:0007669"/>
    <property type="project" value="InterPro"/>
</dbReference>
<proteinExistence type="predicted"/>
<dbReference type="InterPro" id="IPR020846">
    <property type="entry name" value="MFS_dom"/>
</dbReference>
<feature type="transmembrane region" description="Helical" evidence="8">
    <location>
        <begin position="328"/>
        <end position="348"/>
    </location>
</feature>
<accession>A0A537JTW1</accession>
<dbReference type="InterPro" id="IPR001958">
    <property type="entry name" value="Tet-R_TetA/multi-R_MdtG-like"/>
</dbReference>
<keyword evidence="2" id="KW-0813">Transport</keyword>
<dbReference type="PANTHER" id="PTHR23517">
    <property type="entry name" value="RESISTANCE PROTEIN MDTM, PUTATIVE-RELATED-RELATED"/>
    <property type="match status" value="1"/>
</dbReference>
<dbReference type="Pfam" id="PF07690">
    <property type="entry name" value="MFS_1"/>
    <property type="match status" value="2"/>
</dbReference>
<feature type="transmembrane region" description="Helical" evidence="8">
    <location>
        <begin position="73"/>
        <end position="94"/>
    </location>
</feature>
<feature type="region of interest" description="Disordered" evidence="7">
    <location>
        <begin position="1"/>
        <end position="56"/>
    </location>
</feature>
<dbReference type="AlphaFoldDB" id="A0A537JTW1"/>
<dbReference type="SUPFAM" id="SSF103473">
    <property type="entry name" value="MFS general substrate transporter"/>
    <property type="match status" value="1"/>
</dbReference>
<reference evidence="10 11" key="1">
    <citation type="journal article" date="2019" name="Nat. Microbiol.">
        <title>Mediterranean grassland soil C-N compound turnover is dependent on rainfall and depth, and is mediated by genomically divergent microorganisms.</title>
        <authorList>
            <person name="Diamond S."/>
            <person name="Andeer P.F."/>
            <person name="Li Z."/>
            <person name="Crits-Christoph A."/>
            <person name="Burstein D."/>
            <person name="Anantharaman K."/>
            <person name="Lane K.R."/>
            <person name="Thomas B.C."/>
            <person name="Pan C."/>
            <person name="Northen T.R."/>
            <person name="Banfield J.F."/>
        </authorList>
    </citation>
    <scope>NUCLEOTIDE SEQUENCE [LARGE SCALE GENOMIC DNA]</scope>
    <source>
        <strain evidence="10">NP_3</strain>
    </source>
</reference>
<dbReference type="InterPro" id="IPR011701">
    <property type="entry name" value="MFS"/>
</dbReference>
<evidence type="ECO:0000256" key="1">
    <source>
        <dbReference type="ARBA" id="ARBA00004651"/>
    </source>
</evidence>
<feature type="transmembrane region" description="Helical" evidence="8">
    <location>
        <begin position="131"/>
        <end position="154"/>
    </location>
</feature>
<evidence type="ECO:0000313" key="10">
    <source>
        <dbReference type="EMBL" id="TMI86979.1"/>
    </source>
</evidence>
<feature type="transmembrane region" description="Helical" evidence="8">
    <location>
        <begin position="354"/>
        <end position="371"/>
    </location>
</feature>
<organism evidence="10 11">
    <name type="scientific">Candidatus Segetimicrobium genomatis</name>
    <dbReference type="NCBI Taxonomy" id="2569760"/>
    <lineage>
        <taxon>Bacteria</taxon>
        <taxon>Bacillati</taxon>
        <taxon>Candidatus Sysuimicrobiota</taxon>
        <taxon>Candidatus Sysuimicrobiia</taxon>
        <taxon>Candidatus Sysuimicrobiales</taxon>
        <taxon>Candidatus Segetimicrobiaceae</taxon>
        <taxon>Candidatus Segetimicrobium</taxon>
    </lineage>
</organism>
<feature type="transmembrane region" description="Helical" evidence="8">
    <location>
        <begin position="193"/>
        <end position="218"/>
    </location>
</feature>
<feature type="transmembrane region" description="Helical" evidence="8">
    <location>
        <begin position="224"/>
        <end position="246"/>
    </location>
</feature>
<sequence>MSDRSPRAAAWRVRPSAAKITSSPISSWAASAPSKPRRAGSLSEEPPPADATVTAGAAPTADPRQILWRNNALQILSTVAWYVVAPFIPLYLAVQGAPAGVIGAIIGFSGVVPLLIALHAGALVDERGPALVTQAAVILYAVGGVMLTALHAVWPAATAYALMGIANIGWAVASQSVVAAASTPATRVRNYGYYSLWNSAGAIVGPVLGGFVIGHFGYRTAFALVWVLMIPSLPIAGRLPGASAAPRRPLSLAMAPRLVQTILRERGVGAVLFISFIVVCAQTLQQTFYPLYLNTVGLSPTLIGIVIAAISLGSMVVRSLLSRGVDRFGYAALLNGATALLAVTLGITPLLRQFWPLVAVSALMGASLGFTQPLTMSLMVESVAAELCGVALGIRQGVQRLGAILSPMVFGVVTTAFRIEWAFFLGCAALLGAVPIIASVTGHLGAPQRPGHTPLPVPTSAPGASSRSD</sequence>
<evidence type="ECO:0000259" key="9">
    <source>
        <dbReference type="PROSITE" id="PS50850"/>
    </source>
</evidence>
<evidence type="ECO:0000256" key="5">
    <source>
        <dbReference type="ARBA" id="ARBA00022989"/>
    </source>
</evidence>
<protein>
    <submittedName>
        <fullName evidence="10">MFS transporter</fullName>
    </submittedName>
</protein>
<evidence type="ECO:0000313" key="11">
    <source>
        <dbReference type="Proteomes" id="UP000318509"/>
    </source>
</evidence>
<feature type="transmembrane region" description="Helical" evidence="8">
    <location>
        <begin position="423"/>
        <end position="446"/>
    </location>
</feature>
<dbReference type="PANTHER" id="PTHR23517:SF3">
    <property type="entry name" value="INTEGRAL MEMBRANE TRANSPORT PROTEIN"/>
    <property type="match status" value="1"/>
</dbReference>
<feature type="compositionally biased region" description="Low complexity" evidence="7">
    <location>
        <begin position="22"/>
        <end position="34"/>
    </location>
</feature>
<name>A0A537JTW1_9BACT</name>
<dbReference type="PROSITE" id="PS50850">
    <property type="entry name" value="MFS"/>
    <property type="match status" value="1"/>
</dbReference>
<evidence type="ECO:0000256" key="4">
    <source>
        <dbReference type="ARBA" id="ARBA00022692"/>
    </source>
</evidence>
<dbReference type="CDD" id="cd17325">
    <property type="entry name" value="MFS_MdtG_SLC18_like"/>
    <property type="match status" value="1"/>
</dbReference>
<keyword evidence="5 8" id="KW-1133">Transmembrane helix</keyword>
<evidence type="ECO:0000256" key="8">
    <source>
        <dbReference type="SAM" id="Phobius"/>
    </source>
</evidence>
<feature type="transmembrane region" description="Helical" evidence="8">
    <location>
        <begin position="160"/>
        <end position="181"/>
    </location>
</feature>
<feature type="domain" description="Major facilitator superfamily (MFS) profile" evidence="9">
    <location>
        <begin position="66"/>
        <end position="450"/>
    </location>
</feature>
<evidence type="ECO:0000256" key="2">
    <source>
        <dbReference type="ARBA" id="ARBA00022448"/>
    </source>
</evidence>
<dbReference type="Proteomes" id="UP000318509">
    <property type="component" value="Unassembled WGS sequence"/>
</dbReference>
<evidence type="ECO:0000256" key="6">
    <source>
        <dbReference type="ARBA" id="ARBA00023136"/>
    </source>
</evidence>
<dbReference type="GO" id="GO:0005886">
    <property type="term" value="C:plasma membrane"/>
    <property type="evidence" value="ECO:0007669"/>
    <property type="project" value="UniProtKB-SubCell"/>
</dbReference>
<dbReference type="InterPro" id="IPR036259">
    <property type="entry name" value="MFS_trans_sf"/>
</dbReference>
<keyword evidence="3" id="KW-1003">Cell membrane</keyword>
<evidence type="ECO:0000256" key="3">
    <source>
        <dbReference type="ARBA" id="ARBA00022475"/>
    </source>
</evidence>